<dbReference type="PANTHER" id="PTHR30069:SF29">
    <property type="entry name" value="HEMOGLOBIN AND HEMOGLOBIN-HAPTOGLOBIN-BINDING PROTEIN 1-RELATED"/>
    <property type="match status" value="1"/>
</dbReference>
<keyword evidence="8" id="KW-0675">Receptor</keyword>
<reference evidence="15 16" key="1">
    <citation type="submission" date="2018-11" db="EMBL/GenBank/DDBJ databases">
        <title>Draft genome sequence of Ferruginibacter sp. BO-59.</title>
        <authorList>
            <person name="Im W.T."/>
        </authorList>
    </citation>
    <scope>NUCLEOTIDE SEQUENCE [LARGE SCALE GENOMIC DNA]</scope>
    <source>
        <strain evidence="15 16">BO-59</strain>
    </source>
</reference>
<dbReference type="InterPro" id="IPR000531">
    <property type="entry name" value="Beta-barrel_TonB"/>
</dbReference>
<feature type="chain" id="PRO_5018323953" evidence="12">
    <location>
        <begin position="21"/>
        <end position="1070"/>
    </location>
</feature>
<dbReference type="PROSITE" id="PS52016">
    <property type="entry name" value="TONB_DEPENDENT_REC_3"/>
    <property type="match status" value="1"/>
</dbReference>
<keyword evidence="3 10" id="KW-1134">Transmembrane beta strand</keyword>
<dbReference type="InterPro" id="IPR039426">
    <property type="entry name" value="TonB-dep_rcpt-like"/>
</dbReference>
<dbReference type="OrthoDB" id="9768177at2"/>
<proteinExistence type="inferred from homology"/>
<dbReference type="Pfam" id="PF13715">
    <property type="entry name" value="CarbopepD_reg_2"/>
    <property type="match status" value="1"/>
</dbReference>
<dbReference type="InterPro" id="IPR012910">
    <property type="entry name" value="Plug_dom"/>
</dbReference>
<comment type="similarity">
    <text evidence="10 11">Belongs to the TonB-dependent receptor family.</text>
</comment>
<evidence type="ECO:0000256" key="9">
    <source>
        <dbReference type="ARBA" id="ARBA00023237"/>
    </source>
</evidence>
<dbReference type="RefSeq" id="WP_123120532.1">
    <property type="nucleotide sequence ID" value="NZ_RJJR01000007.1"/>
</dbReference>
<dbReference type="Proteomes" id="UP000267223">
    <property type="component" value="Unassembled WGS sequence"/>
</dbReference>
<evidence type="ECO:0000259" key="14">
    <source>
        <dbReference type="Pfam" id="PF07715"/>
    </source>
</evidence>
<evidence type="ECO:0000256" key="1">
    <source>
        <dbReference type="ARBA" id="ARBA00004571"/>
    </source>
</evidence>
<evidence type="ECO:0000256" key="10">
    <source>
        <dbReference type="PROSITE-ProRule" id="PRU01360"/>
    </source>
</evidence>
<dbReference type="Pfam" id="PF07715">
    <property type="entry name" value="Plug"/>
    <property type="match status" value="1"/>
</dbReference>
<dbReference type="InterPro" id="IPR023997">
    <property type="entry name" value="TonB-dep_OMP_SusC/RagA_CS"/>
</dbReference>
<feature type="domain" description="TonB-dependent receptor plug" evidence="14">
    <location>
        <begin position="114"/>
        <end position="220"/>
    </location>
</feature>
<dbReference type="Gene3D" id="2.60.40.1120">
    <property type="entry name" value="Carboxypeptidase-like, regulatory domain"/>
    <property type="match status" value="1"/>
</dbReference>
<evidence type="ECO:0000256" key="11">
    <source>
        <dbReference type="RuleBase" id="RU003357"/>
    </source>
</evidence>
<evidence type="ECO:0000256" key="2">
    <source>
        <dbReference type="ARBA" id="ARBA00022448"/>
    </source>
</evidence>
<dbReference type="SUPFAM" id="SSF56935">
    <property type="entry name" value="Porins"/>
    <property type="match status" value="1"/>
</dbReference>
<dbReference type="Gene3D" id="2.170.130.10">
    <property type="entry name" value="TonB-dependent receptor, plug domain"/>
    <property type="match status" value="1"/>
</dbReference>
<evidence type="ECO:0000256" key="5">
    <source>
        <dbReference type="ARBA" id="ARBA00022729"/>
    </source>
</evidence>
<name>A0A3M9NFQ3_9BACT</name>
<evidence type="ECO:0000256" key="4">
    <source>
        <dbReference type="ARBA" id="ARBA00022692"/>
    </source>
</evidence>
<keyword evidence="16" id="KW-1185">Reference proteome</keyword>
<evidence type="ECO:0000256" key="12">
    <source>
        <dbReference type="SAM" id="SignalP"/>
    </source>
</evidence>
<evidence type="ECO:0000259" key="13">
    <source>
        <dbReference type="Pfam" id="PF00593"/>
    </source>
</evidence>
<dbReference type="InterPro" id="IPR037066">
    <property type="entry name" value="Plug_dom_sf"/>
</dbReference>
<dbReference type="GO" id="GO:0015344">
    <property type="term" value="F:siderophore uptake transmembrane transporter activity"/>
    <property type="evidence" value="ECO:0007669"/>
    <property type="project" value="TreeGrafter"/>
</dbReference>
<dbReference type="InterPro" id="IPR036942">
    <property type="entry name" value="Beta-barrel_TonB_sf"/>
</dbReference>
<dbReference type="EMBL" id="RJJR01000007">
    <property type="protein sequence ID" value="RNI36614.1"/>
    <property type="molecule type" value="Genomic_DNA"/>
</dbReference>
<keyword evidence="2 10" id="KW-0813">Transport</keyword>
<dbReference type="NCBIfam" id="TIGR04057">
    <property type="entry name" value="SusC_RagA_signa"/>
    <property type="match status" value="1"/>
</dbReference>
<sequence>MRNIYLLFILLIFSGLAANAQTHVIEGHVTSSDGSPLIGITVQVKGSGIATATDSKGDFKLNVNPNATLVFTGIGFEEQSLDVGNRSEVNVSMVSSTQKLSEVVVTGYSTSTKEAFTGSAKVVSGEQLNKKDVSNISQALAGEVAGVRVVNTSGQPGTSATIRIRGIGSVNGNRDPLYVVNGVAYSGTLESINPSDIASITVLKDAAATAIYGVDGSNGVIVITTKNGRSKESFIEVDAKYGTNRSILPRYDVLTSPEEFIGFAWEGLYNQGVTRGSSDPVNYANVRLFSSAGISPNNNIWKVTNGAELIDPVTRTVKPGVSRKYTPERWEDYAFQPSNRSEITVKMGGGDSKTNYYSSFGYLKDNGYSINSDFKRFTARLNLNHQVKSWLKTDVNINYSNGTTNNNGQESNSNSVFWFVDNIPPIYPLFKRDADGNKVPDPIFGGYQYDYGNTGRKFGSLTNAIADAHYNTLLTKINELSGNTSITINFTKDLSLQNRLGVQYYNQDYWELTNKFYGSAAGQNGSIFQQKDELLNLNLLNMLRYAHRFNEHNVEVLAAHEATNFKLTESSASGYNLVSNNSLELDNAIVKNPTSSSYANTNTLESYFAQLNYDYNNTYYLSATVRRDGSSRFIAGNAWGTFGAVGLGWELTRMNFMQNQNVVDYLKLKASYGVIGDQSGLGYYPGYDHIDIGNLNDNPSFGVPVPGNPNLTWETSKMAQAGVEFRLGNYLTGSVDYYVKNTDNLIFERRIGPSNGYALITVNDGQLRNQGIEFDLTAHLIKKANFFLDLGVNGEHFSNEITTMPIDPSTGKPKIVDNQSPYGWSKGHSIYDFYIRNFVGVDPTDGTSTWTVYYHDDNNNKAYDAGEGVSDLNAYYGSNPEKKGTLLQGITKVYSEATQYYIGKSAIPKIRGAFNLNTGFKGLNLSVQMLYSVGGYSYDYAYATLMNNGLVGGNNWSTDIRKRWQKAGDKTDVPRISNNADANVSSLSSRFITEANYMVLNNIRLSYAIPQKLLQNQNVAKQINVFVSGDNLWLHSARNGFNPSTAESGASDMYRYSPLSTISVGLNAKF</sequence>
<feature type="signal peptide" evidence="12">
    <location>
        <begin position="1"/>
        <end position="20"/>
    </location>
</feature>
<protein>
    <submittedName>
        <fullName evidence="15">SusC/RagA family TonB-linked outer membrane protein</fullName>
    </submittedName>
</protein>
<dbReference type="SUPFAM" id="SSF49464">
    <property type="entry name" value="Carboxypeptidase regulatory domain-like"/>
    <property type="match status" value="1"/>
</dbReference>
<dbReference type="Pfam" id="PF00593">
    <property type="entry name" value="TonB_dep_Rec_b-barrel"/>
    <property type="match status" value="1"/>
</dbReference>
<evidence type="ECO:0000313" key="15">
    <source>
        <dbReference type="EMBL" id="RNI36614.1"/>
    </source>
</evidence>
<dbReference type="InterPro" id="IPR023996">
    <property type="entry name" value="TonB-dep_OMP_SusC/RagA"/>
</dbReference>
<comment type="subcellular location">
    <subcellularLocation>
        <location evidence="1 10">Cell outer membrane</location>
        <topology evidence="1 10">Multi-pass membrane protein</topology>
    </subcellularLocation>
</comment>
<evidence type="ECO:0000313" key="16">
    <source>
        <dbReference type="Proteomes" id="UP000267223"/>
    </source>
</evidence>
<dbReference type="AlphaFoldDB" id="A0A3M9NFQ3"/>
<accession>A0A3M9NFQ3</accession>
<evidence type="ECO:0000256" key="7">
    <source>
        <dbReference type="ARBA" id="ARBA00023136"/>
    </source>
</evidence>
<feature type="domain" description="TonB-dependent receptor-like beta-barrel" evidence="13">
    <location>
        <begin position="445"/>
        <end position="877"/>
    </location>
</feature>
<keyword evidence="5 12" id="KW-0732">Signal</keyword>
<keyword evidence="4 10" id="KW-0812">Transmembrane</keyword>
<keyword evidence="6 11" id="KW-0798">TonB box</keyword>
<keyword evidence="9 10" id="KW-0998">Cell outer membrane</keyword>
<dbReference type="InterPro" id="IPR008969">
    <property type="entry name" value="CarboxyPept-like_regulatory"/>
</dbReference>
<dbReference type="GO" id="GO:0044718">
    <property type="term" value="P:siderophore transmembrane transport"/>
    <property type="evidence" value="ECO:0007669"/>
    <property type="project" value="TreeGrafter"/>
</dbReference>
<dbReference type="GO" id="GO:0009279">
    <property type="term" value="C:cell outer membrane"/>
    <property type="evidence" value="ECO:0007669"/>
    <property type="project" value="UniProtKB-SubCell"/>
</dbReference>
<organism evidence="15 16">
    <name type="scientific">Hanamia caeni</name>
    <dbReference type="NCBI Taxonomy" id="2294116"/>
    <lineage>
        <taxon>Bacteria</taxon>
        <taxon>Pseudomonadati</taxon>
        <taxon>Bacteroidota</taxon>
        <taxon>Chitinophagia</taxon>
        <taxon>Chitinophagales</taxon>
        <taxon>Chitinophagaceae</taxon>
        <taxon>Hanamia</taxon>
    </lineage>
</organism>
<evidence type="ECO:0000256" key="3">
    <source>
        <dbReference type="ARBA" id="ARBA00022452"/>
    </source>
</evidence>
<comment type="caution">
    <text evidence="15">The sequence shown here is derived from an EMBL/GenBank/DDBJ whole genome shotgun (WGS) entry which is preliminary data.</text>
</comment>
<keyword evidence="7 10" id="KW-0472">Membrane</keyword>
<dbReference type="NCBIfam" id="TIGR04056">
    <property type="entry name" value="OMP_RagA_SusC"/>
    <property type="match status" value="1"/>
</dbReference>
<dbReference type="Gene3D" id="2.40.170.20">
    <property type="entry name" value="TonB-dependent receptor, beta-barrel domain"/>
    <property type="match status" value="1"/>
</dbReference>
<gene>
    <name evidence="15" type="ORF">EFY79_09810</name>
</gene>
<evidence type="ECO:0000256" key="8">
    <source>
        <dbReference type="ARBA" id="ARBA00023170"/>
    </source>
</evidence>
<dbReference type="PANTHER" id="PTHR30069">
    <property type="entry name" value="TONB-DEPENDENT OUTER MEMBRANE RECEPTOR"/>
    <property type="match status" value="1"/>
</dbReference>
<evidence type="ECO:0000256" key="6">
    <source>
        <dbReference type="ARBA" id="ARBA00023077"/>
    </source>
</evidence>